<dbReference type="AlphaFoldDB" id="A0AAW0FTZ7"/>
<accession>A0AAW0FTZ7</accession>
<gene>
    <name evidence="1" type="ORF">QCA50_013711</name>
</gene>
<evidence type="ECO:0000313" key="2">
    <source>
        <dbReference type="Proteomes" id="UP001385951"/>
    </source>
</evidence>
<keyword evidence="2" id="KW-1185">Reference proteome</keyword>
<organism evidence="1 2">
    <name type="scientific">Cerrena zonata</name>
    <dbReference type="NCBI Taxonomy" id="2478898"/>
    <lineage>
        <taxon>Eukaryota</taxon>
        <taxon>Fungi</taxon>
        <taxon>Dikarya</taxon>
        <taxon>Basidiomycota</taxon>
        <taxon>Agaricomycotina</taxon>
        <taxon>Agaricomycetes</taxon>
        <taxon>Polyporales</taxon>
        <taxon>Cerrenaceae</taxon>
        <taxon>Cerrena</taxon>
    </lineage>
</organism>
<sequence length="104" mass="11867">MHLCNVPEKSQIAATVPSRGKRPISCSLILPRTSPGTWYHLITHSFLRCFGHTTSNYNKSYKTRSFTSYRDQQETTQIYIHEDIACDMVQCSIIQDPALRSGMV</sequence>
<reference evidence="1 2" key="1">
    <citation type="submission" date="2022-09" db="EMBL/GenBank/DDBJ databases">
        <authorList>
            <person name="Palmer J.M."/>
        </authorList>
    </citation>
    <scope>NUCLEOTIDE SEQUENCE [LARGE SCALE GENOMIC DNA]</scope>
    <source>
        <strain evidence="1 2">DSM 7382</strain>
    </source>
</reference>
<dbReference type="Proteomes" id="UP001385951">
    <property type="component" value="Unassembled WGS sequence"/>
</dbReference>
<dbReference type="EMBL" id="JASBNA010000032">
    <property type="protein sequence ID" value="KAK7683039.1"/>
    <property type="molecule type" value="Genomic_DNA"/>
</dbReference>
<proteinExistence type="predicted"/>
<protein>
    <submittedName>
        <fullName evidence="1">Uncharacterized protein</fullName>
    </submittedName>
</protein>
<name>A0AAW0FTZ7_9APHY</name>
<evidence type="ECO:0000313" key="1">
    <source>
        <dbReference type="EMBL" id="KAK7683039.1"/>
    </source>
</evidence>
<comment type="caution">
    <text evidence="1">The sequence shown here is derived from an EMBL/GenBank/DDBJ whole genome shotgun (WGS) entry which is preliminary data.</text>
</comment>